<dbReference type="EMBL" id="JACRSQ010000018">
    <property type="protein sequence ID" value="MBC8544245.1"/>
    <property type="molecule type" value="Genomic_DNA"/>
</dbReference>
<dbReference type="AlphaFoldDB" id="A0A926DVY4"/>
<comment type="caution">
    <text evidence="2">The sequence shown here is derived from an EMBL/GenBank/DDBJ whole genome shotgun (WGS) entry which is preliminary data.</text>
</comment>
<gene>
    <name evidence="2" type="ORF">H8730_11920</name>
</gene>
<sequence length="154" mass="17430">MAKETKSLTCAPESESDLIEIWQTFGWELFSTQEVRDTESHLEQGFGDTINSVTTTTHYIKLTFQRDPANVPHYAELKALENEFNSVPYPGDCPTGYSVLKIFIGFMLCTIPGVYMLVKTILAASARPKWKQDYAEYLAKRQEIYSRAQAVACS</sequence>
<keyword evidence="1" id="KW-0812">Transmembrane</keyword>
<keyword evidence="3" id="KW-1185">Reference proteome</keyword>
<evidence type="ECO:0000313" key="3">
    <source>
        <dbReference type="Proteomes" id="UP000657006"/>
    </source>
</evidence>
<organism evidence="2 3">
    <name type="scientific">Bianquea renquensis</name>
    <dbReference type="NCBI Taxonomy" id="2763661"/>
    <lineage>
        <taxon>Bacteria</taxon>
        <taxon>Bacillati</taxon>
        <taxon>Bacillota</taxon>
        <taxon>Clostridia</taxon>
        <taxon>Eubacteriales</taxon>
        <taxon>Bianqueaceae</taxon>
        <taxon>Bianquea</taxon>
    </lineage>
</organism>
<evidence type="ECO:0000256" key="1">
    <source>
        <dbReference type="SAM" id="Phobius"/>
    </source>
</evidence>
<dbReference type="RefSeq" id="WP_177717233.1">
    <property type="nucleotide sequence ID" value="NZ_JACRSQ010000018.1"/>
</dbReference>
<keyword evidence="1" id="KW-1133">Transmembrane helix</keyword>
<dbReference type="Proteomes" id="UP000657006">
    <property type="component" value="Unassembled WGS sequence"/>
</dbReference>
<reference evidence="2" key="1">
    <citation type="submission" date="2020-08" db="EMBL/GenBank/DDBJ databases">
        <title>Genome public.</title>
        <authorList>
            <person name="Liu C."/>
            <person name="Sun Q."/>
        </authorList>
    </citation>
    <scope>NUCLEOTIDE SEQUENCE</scope>
    <source>
        <strain evidence="2">NSJ-32</strain>
    </source>
</reference>
<protein>
    <submittedName>
        <fullName evidence="2">Uncharacterized protein</fullName>
    </submittedName>
</protein>
<name>A0A926DVY4_9FIRM</name>
<accession>A0A926DVY4</accession>
<proteinExistence type="predicted"/>
<evidence type="ECO:0000313" key="2">
    <source>
        <dbReference type="EMBL" id="MBC8544245.1"/>
    </source>
</evidence>
<feature type="transmembrane region" description="Helical" evidence="1">
    <location>
        <begin position="102"/>
        <end position="122"/>
    </location>
</feature>
<keyword evidence="1" id="KW-0472">Membrane</keyword>